<dbReference type="AlphaFoldDB" id="C7DG65"/>
<dbReference type="Proteomes" id="UP000332487">
    <property type="component" value="Unassembled WGS sequence"/>
</dbReference>
<gene>
    <name evidence="1" type="ORF">UNLARM2_0069</name>
</gene>
<proteinExistence type="predicted"/>
<accession>C7DG65</accession>
<sequence length="141" mass="16588">MTNANIAKNVNKLENPVLEDSLRKYFMACNFNDYGFTANATMIVEEAIRQVISQANKPYIKPAEKKAIADLFHMYSSNFLPTCIKEMHKEIAESKVYTYFLWQQYNLMQEREDFAIEEIPAVYKRMLREQKTDSMPKIAQR</sequence>
<dbReference type="EMBL" id="GG697236">
    <property type="protein sequence ID" value="EET90535.1"/>
    <property type="molecule type" value="Genomic_DNA"/>
</dbReference>
<evidence type="ECO:0000313" key="2">
    <source>
        <dbReference type="Proteomes" id="UP000332487"/>
    </source>
</evidence>
<reference evidence="1 2" key="2">
    <citation type="journal article" date="2010" name="Proc. Natl. Acad. Sci. U.S.A.">
        <title>Enigmatic, ultrasmall, uncultivated Archaea.</title>
        <authorList>
            <person name="Baker B.J."/>
            <person name="Comolli L.R."/>
            <person name="Dick G.J."/>
            <person name="Hauser L.J."/>
            <person name="Hyatt D."/>
            <person name="Dill B.D."/>
            <person name="Land M.L."/>
            <person name="Verberkmoes N.C."/>
            <person name="Hettich R.L."/>
            <person name="Banfield J.F."/>
        </authorList>
    </citation>
    <scope>NUCLEOTIDE SEQUENCE [LARGE SCALE GENOMIC DNA]</scope>
    <source>
        <strain evidence="1">ARMAN-2</strain>
    </source>
</reference>
<name>C7DG65_MICA2</name>
<evidence type="ECO:0000313" key="1">
    <source>
        <dbReference type="EMBL" id="EET90535.1"/>
    </source>
</evidence>
<keyword evidence="2" id="KW-1185">Reference proteome</keyword>
<protein>
    <submittedName>
        <fullName evidence="1">Uncharacterized protein</fullName>
    </submittedName>
</protein>
<reference evidence="1 2" key="1">
    <citation type="journal article" date="2009" name="Genome Biol.">
        <title>Community-wide analysis of microbial genome sequence signatures.</title>
        <authorList>
            <person name="Dick G.J."/>
            <person name="Andersson A.F."/>
            <person name="Baker B.J."/>
            <person name="Simmons S.L."/>
            <person name="Thomas B.C."/>
            <person name="Yelton A.P."/>
            <person name="Banfield J.F."/>
        </authorList>
    </citation>
    <scope>NUCLEOTIDE SEQUENCE [LARGE SCALE GENOMIC DNA]</scope>
    <source>
        <strain evidence="1">ARMAN-2</strain>
    </source>
</reference>
<organism evidence="1 2">
    <name type="scientific">Candidatus Micrarchaeum acidiphilum ARMAN-2</name>
    <dbReference type="NCBI Taxonomy" id="425595"/>
    <lineage>
        <taxon>Archaea</taxon>
        <taxon>Candidatus Micrarchaeota</taxon>
        <taxon>Candidatus Micrarchaeia</taxon>
        <taxon>Candidatus Micrarchaeales</taxon>
        <taxon>Candidatus Micrarchaeaceae</taxon>
        <taxon>Candidatus Micrarchaeum</taxon>
    </lineage>
</organism>